<feature type="transmembrane region" description="Helical" evidence="11">
    <location>
        <begin position="1625"/>
        <end position="1647"/>
    </location>
</feature>
<dbReference type="PROSITE" id="PS00383">
    <property type="entry name" value="TYR_PHOSPHATASE_1"/>
    <property type="match status" value="1"/>
</dbReference>
<dbReference type="PROSITE" id="PS50055">
    <property type="entry name" value="TYR_PHOSPHATASE_PTP"/>
    <property type="match status" value="1"/>
</dbReference>
<dbReference type="InterPro" id="IPR016130">
    <property type="entry name" value="Tyr_Pase_AS"/>
</dbReference>
<feature type="domain" description="Fibronectin type-III" evidence="15">
    <location>
        <begin position="945"/>
        <end position="1039"/>
    </location>
</feature>
<keyword evidence="4 12" id="KW-0732">Signal</keyword>
<dbReference type="EMBL" id="JAEAOA010000511">
    <property type="protein sequence ID" value="KAK3598812.1"/>
    <property type="molecule type" value="Genomic_DNA"/>
</dbReference>
<comment type="catalytic activity">
    <reaction evidence="10">
        <text>O-phospho-L-tyrosyl-[protein] + H2O = L-tyrosyl-[protein] + phosphate</text>
        <dbReference type="Rhea" id="RHEA:10684"/>
        <dbReference type="Rhea" id="RHEA-COMP:10136"/>
        <dbReference type="Rhea" id="RHEA-COMP:20101"/>
        <dbReference type="ChEBI" id="CHEBI:15377"/>
        <dbReference type="ChEBI" id="CHEBI:43474"/>
        <dbReference type="ChEBI" id="CHEBI:46858"/>
        <dbReference type="ChEBI" id="CHEBI:61978"/>
        <dbReference type="EC" id="3.1.3.48"/>
    </reaction>
</comment>
<dbReference type="InterPro" id="IPR003961">
    <property type="entry name" value="FN3_dom"/>
</dbReference>
<dbReference type="SUPFAM" id="SSF49265">
    <property type="entry name" value="Fibronectin type III"/>
    <property type="match status" value="8"/>
</dbReference>
<dbReference type="GO" id="GO:0004725">
    <property type="term" value="F:protein tyrosine phosphatase activity"/>
    <property type="evidence" value="ECO:0007669"/>
    <property type="project" value="UniProtKB-EC"/>
</dbReference>
<comment type="subcellular location">
    <subcellularLocation>
        <location evidence="1">Membrane</location>
        <topology evidence="1">Single-pass type I membrane protein</topology>
    </subcellularLocation>
</comment>
<dbReference type="SMART" id="SM00194">
    <property type="entry name" value="PTPc"/>
    <property type="match status" value="1"/>
</dbReference>
<dbReference type="SMART" id="SM00404">
    <property type="entry name" value="PTPc_motif"/>
    <property type="match status" value="1"/>
</dbReference>
<dbReference type="PANTHER" id="PTHR46957:SF3">
    <property type="entry name" value="CYTOKINE RECEPTOR"/>
    <property type="match status" value="1"/>
</dbReference>
<reference evidence="16" key="1">
    <citation type="journal article" date="2021" name="Genome Biol. Evol.">
        <title>A High-Quality Reference Genome for a Parasitic Bivalve with Doubly Uniparental Inheritance (Bivalvia: Unionida).</title>
        <authorList>
            <person name="Smith C.H."/>
        </authorList>
    </citation>
    <scope>NUCLEOTIDE SEQUENCE</scope>
    <source>
        <strain evidence="16">CHS0354</strain>
    </source>
</reference>
<evidence type="ECO:0000259" key="13">
    <source>
        <dbReference type="PROSITE" id="PS50055"/>
    </source>
</evidence>
<dbReference type="PROSITE" id="PS50853">
    <property type="entry name" value="FN3"/>
    <property type="match status" value="6"/>
</dbReference>
<protein>
    <recommendedName>
        <fullName evidence="2">protein-tyrosine-phosphatase</fullName>
        <ecNumber evidence="2">3.1.3.48</ecNumber>
    </recommendedName>
</protein>
<dbReference type="Pfam" id="PF25300">
    <property type="entry name" value="Fn3_Dep-1_3rd"/>
    <property type="match status" value="1"/>
</dbReference>
<name>A0AAE0SVI4_9BIVA</name>
<evidence type="ECO:0000259" key="14">
    <source>
        <dbReference type="PROSITE" id="PS50056"/>
    </source>
</evidence>
<dbReference type="InterPro" id="IPR003595">
    <property type="entry name" value="Tyr_Pase_cat"/>
</dbReference>
<dbReference type="EC" id="3.1.3.48" evidence="2"/>
<dbReference type="PROSITE" id="PS50056">
    <property type="entry name" value="TYR_PHOSPHATASE_2"/>
    <property type="match status" value="1"/>
</dbReference>
<evidence type="ECO:0000256" key="9">
    <source>
        <dbReference type="ARBA" id="ARBA00023180"/>
    </source>
</evidence>
<evidence type="ECO:0000256" key="10">
    <source>
        <dbReference type="ARBA" id="ARBA00051722"/>
    </source>
</evidence>
<feature type="chain" id="PRO_5042182025" description="protein-tyrosine-phosphatase" evidence="12">
    <location>
        <begin position="24"/>
        <end position="1994"/>
    </location>
</feature>
<feature type="domain" description="Fibronectin type-III" evidence="15">
    <location>
        <begin position="750"/>
        <end position="848"/>
    </location>
</feature>
<dbReference type="InterPro" id="IPR036116">
    <property type="entry name" value="FN3_sf"/>
</dbReference>
<keyword evidence="17" id="KW-1185">Reference proteome</keyword>
<evidence type="ECO:0000256" key="6">
    <source>
        <dbReference type="ARBA" id="ARBA00022912"/>
    </source>
</evidence>
<dbReference type="Pfam" id="PF00041">
    <property type="entry name" value="fn3"/>
    <property type="match status" value="1"/>
</dbReference>
<keyword evidence="6" id="KW-0904">Protein phosphatase</keyword>
<dbReference type="InterPro" id="IPR029021">
    <property type="entry name" value="Prot-tyrosine_phosphatase-like"/>
</dbReference>
<keyword evidence="7 11" id="KW-1133">Transmembrane helix</keyword>
<dbReference type="Proteomes" id="UP001195483">
    <property type="component" value="Unassembled WGS sequence"/>
</dbReference>
<dbReference type="InterPro" id="IPR000242">
    <property type="entry name" value="PTP_cat"/>
</dbReference>
<evidence type="ECO:0000313" key="16">
    <source>
        <dbReference type="EMBL" id="KAK3598812.1"/>
    </source>
</evidence>
<evidence type="ECO:0000259" key="15">
    <source>
        <dbReference type="PROSITE" id="PS50853"/>
    </source>
</evidence>
<dbReference type="GO" id="GO:0016020">
    <property type="term" value="C:membrane"/>
    <property type="evidence" value="ECO:0007669"/>
    <property type="project" value="UniProtKB-SubCell"/>
</dbReference>
<evidence type="ECO:0000256" key="12">
    <source>
        <dbReference type="SAM" id="SignalP"/>
    </source>
</evidence>
<dbReference type="InterPro" id="IPR050713">
    <property type="entry name" value="RTP_Phos/Ushers"/>
</dbReference>
<dbReference type="FunFam" id="3.90.190.10:FF:000009">
    <property type="entry name" value="Receptor-type tyrosine-protein phosphatase beta"/>
    <property type="match status" value="1"/>
</dbReference>
<evidence type="ECO:0000256" key="3">
    <source>
        <dbReference type="ARBA" id="ARBA00022692"/>
    </source>
</evidence>
<evidence type="ECO:0000256" key="7">
    <source>
        <dbReference type="ARBA" id="ARBA00022989"/>
    </source>
</evidence>
<dbReference type="PRINTS" id="PR00700">
    <property type="entry name" value="PRTYPHPHTASE"/>
</dbReference>
<feature type="signal peptide" evidence="12">
    <location>
        <begin position="1"/>
        <end position="23"/>
    </location>
</feature>
<keyword evidence="9" id="KW-0325">Glycoprotein</keyword>
<feature type="domain" description="Fibronectin type-III" evidence="15">
    <location>
        <begin position="564"/>
        <end position="658"/>
    </location>
</feature>
<dbReference type="Gene3D" id="2.60.40.10">
    <property type="entry name" value="Immunoglobulins"/>
    <property type="match status" value="11"/>
</dbReference>
<evidence type="ECO:0000256" key="4">
    <source>
        <dbReference type="ARBA" id="ARBA00022729"/>
    </source>
</evidence>
<feature type="domain" description="Fibronectin type-III" evidence="15">
    <location>
        <begin position="277"/>
        <end position="374"/>
    </location>
</feature>
<keyword evidence="3 11" id="KW-0812">Transmembrane</keyword>
<evidence type="ECO:0000256" key="1">
    <source>
        <dbReference type="ARBA" id="ARBA00004479"/>
    </source>
</evidence>
<evidence type="ECO:0000256" key="5">
    <source>
        <dbReference type="ARBA" id="ARBA00022801"/>
    </source>
</evidence>
<keyword evidence="5" id="KW-0378">Hydrolase</keyword>
<gene>
    <name evidence="16" type="ORF">CHS0354_007415</name>
</gene>
<keyword evidence="8 11" id="KW-0472">Membrane</keyword>
<evidence type="ECO:0000256" key="8">
    <source>
        <dbReference type="ARBA" id="ARBA00023136"/>
    </source>
</evidence>
<evidence type="ECO:0000256" key="2">
    <source>
        <dbReference type="ARBA" id="ARBA00013064"/>
    </source>
</evidence>
<dbReference type="PANTHER" id="PTHR46957">
    <property type="entry name" value="CYTOKINE RECEPTOR"/>
    <property type="match status" value="1"/>
</dbReference>
<evidence type="ECO:0000256" key="11">
    <source>
        <dbReference type="SAM" id="Phobius"/>
    </source>
</evidence>
<feature type="domain" description="Fibronectin type-III" evidence="15">
    <location>
        <begin position="89"/>
        <end position="186"/>
    </location>
</feature>
<dbReference type="InterPro" id="IPR057482">
    <property type="entry name" value="Fn3_Dep-1_3rd"/>
</dbReference>
<feature type="domain" description="Tyrosine-protein phosphatase" evidence="13">
    <location>
        <begin position="1705"/>
        <end position="1961"/>
    </location>
</feature>
<dbReference type="SMART" id="SM00060">
    <property type="entry name" value="FN3"/>
    <property type="match status" value="15"/>
</dbReference>
<reference evidence="16" key="2">
    <citation type="journal article" date="2021" name="Genome Biol. Evol.">
        <title>Developing a high-quality reference genome for a parasitic bivalve with doubly uniparental inheritance (Bivalvia: Unionida).</title>
        <authorList>
            <person name="Smith C.H."/>
        </authorList>
    </citation>
    <scope>NUCLEOTIDE SEQUENCE</scope>
    <source>
        <strain evidence="16">CHS0354</strain>
        <tissue evidence="16">Mantle</tissue>
    </source>
</reference>
<dbReference type="SUPFAM" id="SSF52799">
    <property type="entry name" value="(Phosphotyrosine protein) phosphatases II"/>
    <property type="match status" value="1"/>
</dbReference>
<comment type="caution">
    <text evidence="16">The sequence shown here is derived from an EMBL/GenBank/DDBJ whole genome shotgun (WGS) entry which is preliminary data.</text>
</comment>
<sequence>MYMCCLVIPVIFIILFEVQNCSSTTMSTDRMTTPTIEATSITATPDTISATTTQTTKTIKTLAAITEIKTTTATRTTEVTTATTTPYSVPDTPICLYMTSRNTTSVQVFWQIQNSSGATYFQISHKGPGNPSNISNESACLSNSNMCTHTITDLEPGKTYEVQIFVSTYGIQSDSCSLEAATMPETPICLDMTEFNTRSLHVYWQIQNSSDATYFQISHNGPGHSSNISKDSACSQTSNVCSHIITDLEPGTTYFVHIFASSYGIRSENCSLEATTMPEAPICLNVTSFSPTSILVYWRTNNLGGATYFQVSYKGHTSPFNISRDSACAPNSTICSLTISDLEPGKKYDIQIFSSAYGIQSGECLLTGNTMPESPMCLEVTRSGPTSLHVYWLVNYTGGATYFHILHNGSETYTSVSKESACSPNSTLCNQTITGLKPGKTYGIWIYSFAHGFQNNQSCYLLGTTIPNAPDCSQVRTLSTTALQVSWRINVTGGATGFQISVGDRNETVSKNDVCRTSSFYHVCEYIIMGINPGKTYDVAILSSTKGVYSDKPCFLQGATMPEAPVCLNVASLSPTLLQVQWQKNNTEGAQYFHINHNGSASYINASRESACSSSTTICSFNVTSLGPGRTYNVTVAALSHDIKNNQSCSLIGTTMPNAPNCSHVSAVNTSTVQVSWYKDYVGGGTDFVIHLNGGVYNYTVSNETACSTFSLCSYIINGLVPASQYDIRILASTYGVMNNDGCFLFGITMPESPVCLNVTSFSPTALQIYWRVNYAGGAIIYFLINHDGSASYTNVSKEIACLPNSALCNHNITDLQPGKTYDIQIFTSAYGVLNSHSCSLLGTTMPNTPDCSQVKTLSTSALQVFWRINVTGAATDFNIRVDVQNVTVSMTDICDASYDSFYLCEYNVTGLHPGSVYNVAIFSSTSGIQNDKFCSLHGTTMPEAPTCLNVTSLSPTVLQIQWQTTYTGGATYFHISHNGSASYINISRDSACSSSATLCGFNVTALEPGKRYSITVSAFSYGIQNNHSCLLLGTTMPYPPHCSHVSAVNTSALQVHWYKYVSKGGTDFVIQVDGSMFNYTVSEQTACSYSSYCSYTVNELVPGSEHDIKIFTSSYGILNNMGCSLFGITMPNQPTCLNATTLNTSAIRVFWQKPVGATHFQIKLDANDTDVNVSSKVDCLSSSVCSRIINDVTPGSRHVFKIFASARDVQNIQSCSVLGTAVPSEPIQFKILERTPHNFTIKWEDGTGSRDFYRVYYTCSSPNEPSEYRQDHKDLKPTEKTYTSIYLEPGTHCELNVYAVVIAGILSSPLIGSVSTTETAPGPVSYFNISEAASTYVKINWLPPSRKNGIIRGYILTVRDTEGVCVDTIQCLQHANVSKQLIGHKDHVYQDTIPWTDNANCSTDISSNCRSLLLSNLKPYYTYRIGIKAYTICSGSQIFVNATTLSTAPPYPSRTTKQSTAHVTDPTRQIAIDLPLSDFLCSTVYGFPESWGVVVSHHSKATDHPFRGNTSDFRTKLGLKYKSWRDIQDQDNFPPYLATHLAWKPTESCDARNRRSTETQKGPAIVSYIIGQDGDCSGTDQRYCNGYLKQNTEYSIRVYVCTSGGCTESFWSPPIKTDKDSTSLIIVLSVISSSLLLFCIVAVVILKLRSMLCFKVYKIEDTETFTYDTPFGMGGSKLKIHRPIKLSELQSHVNTMHRDSNVGFSTEYKFLKEIEPKHSTEAAESQACRSKNRYTNILPYDHSRVKLLPIEDEEGSDYINANYIQGYNSKREYIATQGPLPATRDDFWRMVWEQSAEIIVMLTKCTEKGRVKCDKYWPDVNEPVYHGELIVNVSSESILGDYIIRVIQLRLAQMTKKVYHFSFLNWPDMGCPKAPTALLNFVTSVRTYVKPNFQSPIVVHCSAGVGRTGTFIAIDHLMQQVRDYDEVDIFNLVYEMRNQRCNMVQTEDQYVFIHDSILEYITENVDGEEEEGIYINKDADHNNVYENTTFIQD</sequence>
<dbReference type="CDD" id="cd00063">
    <property type="entry name" value="FN3"/>
    <property type="match status" value="8"/>
</dbReference>
<reference evidence="16" key="3">
    <citation type="submission" date="2023-05" db="EMBL/GenBank/DDBJ databases">
        <authorList>
            <person name="Smith C.H."/>
        </authorList>
    </citation>
    <scope>NUCLEOTIDE SEQUENCE</scope>
    <source>
        <strain evidence="16">CHS0354</strain>
        <tissue evidence="16">Mantle</tissue>
    </source>
</reference>
<dbReference type="InterPro" id="IPR013783">
    <property type="entry name" value="Ig-like_fold"/>
</dbReference>
<organism evidence="16 17">
    <name type="scientific">Potamilus streckersoni</name>
    <dbReference type="NCBI Taxonomy" id="2493646"/>
    <lineage>
        <taxon>Eukaryota</taxon>
        <taxon>Metazoa</taxon>
        <taxon>Spiralia</taxon>
        <taxon>Lophotrochozoa</taxon>
        <taxon>Mollusca</taxon>
        <taxon>Bivalvia</taxon>
        <taxon>Autobranchia</taxon>
        <taxon>Heteroconchia</taxon>
        <taxon>Palaeoheterodonta</taxon>
        <taxon>Unionida</taxon>
        <taxon>Unionoidea</taxon>
        <taxon>Unionidae</taxon>
        <taxon>Ambleminae</taxon>
        <taxon>Lampsilini</taxon>
        <taxon>Potamilus</taxon>
    </lineage>
</organism>
<feature type="domain" description="Fibronectin type-III" evidence="15">
    <location>
        <begin position="1223"/>
        <end position="1323"/>
    </location>
</feature>
<accession>A0AAE0SVI4</accession>
<evidence type="ECO:0000313" key="17">
    <source>
        <dbReference type="Proteomes" id="UP001195483"/>
    </source>
</evidence>
<dbReference type="Gene3D" id="3.90.190.10">
    <property type="entry name" value="Protein tyrosine phosphatase superfamily"/>
    <property type="match status" value="1"/>
</dbReference>
<feature type="domain" description="Tyrosine specific protein phosphatases" evidence="14">
    <location>
        <begin position="1880"/>
        <end position="1952"/>
    </location>
</feature>
<dbReference type="Pfam" id="PF00102">
    <property type="entry name" value="Y_phosphatase"/>
    <property type="match status" value="1"/>
</dbReference>
<dbReference type="InterPro" id="IPR000387">
    <property type="entry name" value="Tyr_Pase_dom"/>
</dbReference>
<proteinExistence type="predicted"/>